<dbReference type="InterPro" id="IPR013083">
    <property type="entry name" value="Znf_RING/FYVE/PHD"/>
</dbReference>
<dbReference type="PROSITE" id="PS50234">
    <property type="entry name" value="VWFA"/>
    <property type="match status" value="1"/>
</dbReference>
<keyword evidence="9" id="KW-0234">DNA repair</keyword>
<dbReference type="Pfam" id="PF07975">
    <property type="entry name" value="C1_4"/>
    <property type="match status" value="1"/>
</dbReference>
<feature type="region of interest" description="Disordered" evidence="13">
    <location>
        <begin position="1"/>
        <end position="35"/>
    </location>
</feature>
<dbReference type="NCBIfam" id="TIGR00622">
    <property type="entry name" value="ssl1"/>
    <property type="match status" value="1"/>
</dbReference>
<dbReference type="AlphaFoldDB" id="A0AAD5TS19"/>
<evidence type="ECO:0000256" key="10">
    <source>
        <dbReference type="ARBA" id="ARBA00023242"/>
    </source>
</evidence>
<dbReference type="GO" id="GO:0006289">
    <property type="term" value="P:nucleotide-excision repair"/>
    <property type="evidence" value="ECO:0007669"/>
    <property type="project" value="UniProtKB-UniRule"/>
</dbReference>
<dbReference type="GO" id="GO:0006357">
    <property type="term" value="P:regulation of transcription by RNA polymerase II"/>
    <property type="evidence" value="ECO:0007669"/>
    <property type="project" value="UniProtKB-UniRule"/>
</dbReference>
<dbReference type="PIRSF" id="PIRSF015919">
    <property type="entry name" value="TFIIH_SSL1"/>
    <property type="match status" value="1"/>
</dbReference>
<dbReference type="InterPro" id="IPR012170">
    <property type="entry name" value="TFIIH_SSL1/p44"/>
</dbReference>
<keyword evidence="6 11" id="KW-0862">Zinc</keyword>
<keyword evidence="5" id="KW-0863">Zinc-finger</keyword>
<evidence type="ECO:0000313" key="16">
    <source>
        <dbReference type="Proteomes" id="UP001212152"/>
    </source>
</evidence>
<keyword evidence="10 11" id="KW-0539">Nucleus</keyword>
<evidence type="ECO:0000313" key="15">
    <source>
        <dbReference type="EMBL" id="KAJ3185129.1"/>
    </source>
</evidence>
<dbReference type="SMART" id="SM00327">
    <property type="entry name" value="VWA"/>
    <property type="match status" value="1"/>
</dbReference>
<proteinExistence type="inferred from homology"/>
<comment type="subcellular location">
    <subcellularLocation>
        <location evidence="1 11">Nucleus</location>
    </subcellularLocation>
</comment>
<dbReference type="EMBL" id="JADGJQ010000002">
    <property type="protein sequence ID" value="KAJ3185129.1"/>
    <property type="molecule type" value="Genomic_DNA"/>
</dbReference>
<dbReference type="InterPro" id="IPR046349">
    <property type="entry name" value="C1-like_sf"/>
</dbReference>
<sequence>MATASKPAAKVATNGATKKAAPPIDDEDSHGLMGASGQGYSWEEEYKRSWDVLQEDEQGSLVGAVNSIQMQMKRRRLNKDTKVVQRGIIRHLYLVIDLSRAMAELDLKPSRVECTLALAEQFVAEYFDQNPLSQLGVIITRDALAEKLTELSGNPTDHVDVIRKKANREPRGEPSLQNALDLARTSLAHVPAHASREILVLYASLTTCDPDNIIDTIDALRRNEIRVSVVGLSAEVQVCKTICKETKGTYRVVMNEGHFKELLFENIPPPPIAMAQNMSNLIKMGFPITRNFDPPTLCACHHKPIRKGYACPGCSSTICDIPTDCPVCALTLVSSPLLARSYHHLFPVDNYKEVIPGPPLPDVLATTATPLAGHCFACLQAFAPKAGASNAALVGLRSARYECGRCMNSFCWDCDVYVHEVLHSCPGCVNR</sequence>
<dbReference type="PROSITE" id="PS00028">
    <property type="entry name" value="ZINC_FINGER_C2H2_1"/>
    <property type="match status" value="1"/>
</dbReference>
<dbReference type="GO" id="GO:0006351">
    <property type="term" value="P:DNA-templated transcription"/>
    <property type="evidence" value="ECO:0007669"/>
    <property type="project" value="InterPro"/>
</dbReference>
<dbReference type="InterPro" id="IPR013087">
    <property type="entry name" value="Znf_C2H2_type"/>
</dbReference>
<evidence type="ECO:0000256" key="9">
    <source>
        <dbReference type="ARBA" id="ARBA00023204"/>
    </source>
</evidence>
<evidence type="ECO:0000256" key="3">
    <source>
        <dbReference type="ARBA" id="ARBA00022723"/>
    </source>
</evidence>
<dbReference type="Proteomes" id="UP001212152">
    <property type="component" value="Unassembled WGS sequence"/>
</dbReference>
<feature type="domain" description="VWFA" evidence="14">
    <location>
        <begin position="91"/>
        <end position="267"/>
    </location>
</feature>
<organism evidence="15 16">
    <name type="scientific">Geranomyces variabilis</name>
    <dbReference type="NCBI Taxonomy" id="109894"/>
    <lineage>
        <taxon>Eukaryota</taxon>
        <taxon>Fungi</taxon>
        <taxon>Fungi incertae sedis</taxon>
        <taxon>Chytridiomycota</taxon>
        <taxon>Chytridiomycota incertae sedis</taxon>
        <taxon>Chytridiomycetes</taxon>
        <taxon>Spizellomycetales</taxon>
        <taxon>Powellomycetaceae</taxon>
        <taxon>Geranomyces</taxon>
    </lineage>
</organism>
<dbReference type="Gene3D" id="3.40.50.410">
    <property type="entry name" value="von Willebrand factor, type A domain"/>
    <property type="match status" value="1"/>
</dbReference>
<dbReference type="SMART" id="SM01047">
    <property type="entry name" value="C1_4"/>
    <property type="match status" value="1"/>
</dbReference>
<protein>
    <recommendedName>
        <fullName evidence="11">General transcription and DNA repair factor IIH</fullName>
    </recommendedName>
</protein>
<accession>A0AAD5TS19</accession>
<evidence type="ECO:0000259" key="14">
    <source>
        <dbReference type="PROSITE" id="PS50234"/>
    </source>
</evidence>
<dbReference type="SUPFAM" id="SSF57889">
    <property type="entry name" value="Cysteine-rich domain"/>
    <property type="match status" value="1"/>
</dbReference>
<dbReference type="PANTHER" id="PTHR12695:SF2">
    <property type="entry name" value="GENERAL TRANSCRIPTION FACTOR IIH SUBUNIT 2-RELATED"/>
    <property type="match status" value="1"/>
</dbReference>
<keyword evidence="3 11" id="KW-0479">Metal-binding</keyword>
<comment type="similarity">
    <text evidence="2 11">Belongs to the GTF2H2 family.</text>
</comment>
<evidence type="ECO:0000256" key="1">
    <source>
        <dbReference type="ARBA" id="ARBA00004123"/>
    </source>
</evidence>
<dbReference type="GO" id="GO:0005675">
    <property type="term" value="C:transcription factor TFIIH holo complex"/>
    <property type="evidence" value="ECO:0007669"/>
    <property type="project" value="UniProtKB-UniRule"/>
</dbReference>
<dbReference type="PANTHER" id="PTHR12695">
    <property type="entry name" value="GENERAL TRANSCRIPTION FACTOR IIH SUBUNIT 2"/>
    <property type="match status" value="1"/>
</dbReference>
<keyword evidence="16" id="KW-1185">Reference proteome</keyword>
<keyword evidence="8 11" id="KW-0804">Transcription</keyword>
<dbReference type="Gene3D" id="3.30.40.10">
    <property type="entry name" value="Zinc/RING finger domain, C3HC4 (zinc finger)"/>
    <property type="match status" value="1"/>
</dbReference>
<comment type="caution">
    <text evidence="15">The sequence shown here is derived from an EMBL/GenBank/DDBJ whole genome shotgun (WGS) entry which is preliminary data.</text>
</comment>
<evidence type="ECO:0000256" key="5">
    <source>
        <dbReference type="ARBA" id="ARBA00022771"/>
    </source>
</evidence>
<dbReference type="InterPro" id="IPR036465">
    <property type="entry name" value="vWFA_dom_sf"/>
</dbReference>
<evidence type="ECO:0000256" key="11">
    <source>
        <dbReference type="PIRNR" id="PIRNR015919"/>
    </source>
</evidence>
<dbReference type="InterPro" id="IPR004595">
    <property type="entry name" value="TFIIH_C1-like_dom"/>
</dbReference>
<dbReference type="GO" id="GO:0008270">
    <property type="term" value="F:zinc ion binding"/>
    <property type="evidence" value="ECO:0007669"/>
    <property type="project" value="UniProtKB-UniRule"/>
</dbReference>
<comment type="function">
    <text evidence="11">Component of the general transcription and DNA repair factor IIH (TFIIH) core complex, which is involved in general and transcription-coupled nucleotide excision repair (NER) of damaged DNA and, when complexed to TFIIK, in RNA transcription by RNA polymerase II.</text>
</comment>
<dbReference type="Pfam" id="PF04056">
    <property type="entry name" value="Ssl1"/>
    <property type="match status" value="1"/>
</dbReference>
<dbReference type="InterPro" id="IPR002035">
    <property type="entry name" value="VWF_A"/>
</dbReference>
<keyword evidence="7 11" id="KW-0805">Transcription regulation</keyword>
<evidence type="ECO:0000256" key="13">
    <source>
        <dbReference type="SAM" id="MobiDB-lite"/>
    </source>
</evidence>
<keyword evidence="4" id="KW-0227">DNA damage</keyword>
<dbReference type="CDD" id="cd01453">
    <property type="entry name" value="vWA_transcription_factor_IIH_type"/>
    <property type="match status" value="1"/>
</dbReference>
<dbReference type="FunFam" id="3.40.50.410:FF:000015">
    <property type="entry name" value="General transcription factor IIH subunit 2"/>
    <property type="match status" value="1"/>
</dbReference>
<evidence type="ECO:0000256" key="4">
    <source>
        <dbReference type="ARBA" id="ARBA00022763"/>
    </source>
</evidence>
<feature type="zinc finger region" description="C4-type" evidence="12">
    <location>
        <begin position="311"/>
        <end position="328"/>
    </location>
</feature>
<evidence type="ECO:0000256" key="6">
    <source>
        <dbReference type="ARBA" id="ARBA00022833"/>
    </source>
</evidence>
<evidence type="ECO:0000256" key="7">
    <source>
        <dbReference type="ARBA" id="ARBA00023015"/>
    </source>
</evidence>
<reference evidence="15" key="1">
    <citation type="submission" date="2020-05" db="EMBL/GenBank/DDBJ databases">
        <title>Phylogenomic resolution of chytrid fungi.</title>
        <authorList>
            <person name="Stajich J.E."/>
            <person name="Amses K."/>
            <person name="Simmons R."/>
            <person name="Seto K."/>
            <person name="Myers J."/>
            <person name="Bonds A."/>
            <person name="Quandt C.A."/>
            <person name="Barry K."/>
            <person name="Liu P."/>
            <person name="Grigoriev I."/>
            <person name="Longcore J.E."/>
            <person name="James T.Y."/>
        </authorList>
    </citation>
    <scope>NUCLEOTIDE SEQUENCE</scope>
    <source>
        <strain evidence="15">JEL0379</strain>
    </source>
</reference>
<name>A0AAD5TS19_9FUNG</name>
<gene>
    <name evidence="15" type="ORF">HDU87_002695</name>
</gene>
<dbReference type="InterPro" id="IPR007198">
    <property type="entry name" value="Ssl1-like"/>
</dbReference>
<evidence type="ECO:0000256" key="12">
    <source>
        <dbReference type="PIRSR" id="PIRSR015919-1"/>
    </source>
</evidence>
<evidence type="ECO:0000256" key="2">
    <source>
        <dbReference type="ARBA" id="ARBA00006092"/>
    </source>
</evidence>
<evidence type="ECO:0000256" key="8">
    <source>
        <dbReference type="ARBA" id="ARBA00023163"/>
    </source>
</evidence>
<dbReference type="GO" id="GO:0000439">
    <property type="term" value="C:transcription factor TFIIH core complex"/>
    <property type="evidence" value="ECO:0007669"/>
    <property type="project" value="UniProtKB-UniRule"/>
</dbReference>
<dbReference type="SUPFAM" id="SSF53300">
    <property type="entry name" value="vWA-like"/>
    <property type="match status" value="1"/>
</dbReference>